<feature type="transmembrane region" description="Helical" evidence="1">
    <location>
        <begin position="245"/>
        <end position="264"/>
    </location>
</feature>
<evidence type="ECO:0000256" key="1">
    <source>
        <dbReference type="SAM" id="Phobius"/>
    </source>
</evidence>
<accession>A0A0F9PWI2</accession>
<dbReference type="AlphaFoldDB" id="A0A0F9PWI2"/>
<sequence>SDISIPDKEEHHNTFLTLECLNWRKKVIKRDWGIVNATSSWELKENLISTPAGTRKIRIKLAKRQGEGSVWFDEVKLVEVPLSLIFNPGFEILDSSGRLKLWKEHPYGGWSSDIQGAYEGERSIRATVNWSWLSQDIPVKPKTYYTLKAYLRSDITIPEKEDYANTFLTLECLDEEYQVVKRVWGITNATLLWQSRETVIFTPPDAWKIRIKLAKRQGQGSVWFDGLELIRHRYPPHLWGDKPFFVFYFSLYAILVLLLLRMVFKKSAAPKAKKK</sequence>
<keyword evidence="1" id="KW-0472">Membrane</keyword>
<feature type="non-terminal residue" evidence="2">
    <location>
        <position position="1"/>
    </location>
</feature>
<name>A0A0F9PWI2_9ZZZZ</name>
<keyword evidence="1" id="KW-0812">Transmembrane</keyword>
<dbReference type="Gene3D" id="2.60.120.260">
    <property type="entry name" value="Galactose-binding domain-like"/>
    <property type="match status" value="2"/>
</dbReference>
<dbReference type="EMBL" id="LAZR01005732">
    <property type="protein sequence ID" value="KKM97562.1"/>
    <property type="molecule type" value="Genomic_DNA"/>
</dbReference>
<protein>
    <submittedName>
        <fullName evidence="2">Uncharacterized protein</fullName>
    </submittedName>
</protein>
<gene>
    <name evidence="2" type="ORF">LCGC14_1166730</name>
</gene>
<reference evidence="2" key="1">
    <citation type="journal article" date="2015" name="Nature">
        <title>Complex archaea that bridge the gap between prokaryotes and eukaryotes.</title>
        <authorList>
            <person name="Spang A."/>
            <person name="Saw J.H."/>
            <person name="Jorgensen S.L."/>
            <person name="Zaremba-Niedzwiedzka K."/>
            <person name="Martijn J."/>
            <person name="Lind A.E."/>
            <person name="van Eijk R."/>
            <person name="Schleper C."/>
            <person name="Guy L."/>
            <person name="Ettema T.J."/>
        </authorList>
    </citation>
    <scope>NUCLEOTIDE SEQUENCE</scope>
</reference>
<keyword evidence="1" id="KW-1133">Transmembrane helix</keyword>
<proteinExistence type="predicted"/>
<evidence type="ECO:0000313" key="2">
    <source>
        <dbReference type="EMBL" id="KKM97562.1"/>
    </source>
</evidence>
<organism evidence="2">
    <name type="scientific">marine sediment metagenome</name>
    <dbReference type="NCBI Taxonomy" id="412755"/>
    <lineage>
        <taxon>unclassified sequences</taxon>
        <taxon>metagenomes</taxon>
        <taxon>ecological metagenomes</taxon>
    </lineage>
</organism>
<comment type="caution">
    <text evidence="2">The sequence shown here is derived from an EMBL/GenBank/DDBJ whole genome shotgun (WGS) entry which is preliminary data.</text>
</comment>